<dbReference type="SUPFAM" id="SSF50494">
    <property type="entry name" value="Trypsin-like serine proteases"/>
    <property type="match status" value="1"/>
</dbReference>
<dbReference type="KEGG" id="hsin:KDQ40_01410"/>
<dbReference type="AlphaFoldDB" id="M0K2K7"/>
<accession>M0K2K7</accession>
<dbReference type="Gene3D" id="2.40.10.10">
    <property type="entry name" value="Trypsin-like serine proteases"/>
    <property type="match status" value="1"/>
</dbReference>
<reference evidence="2 4" key="1">
    <citation type="journal article" date="2014" name="PLoS Genet.">
        <title>Phylogenetically driven sequencing of extremely halophilic archaea reveals strategies for static and dynamic osmo-response.</title>
        <authorList>
            <person name="Becker E.A."/>
            <person name="Seitzer P.M."/>
            <person name="Tritt A."/>
            <person name="Larsen D."/>
            <person name="Krusor M."/>
            <person name="Yao A.I."/>
            <person name="Wu D."/>
            <person name="Madern D."/>
            <person name="Eisen J.A."/>
            <person name="Darling A.E."/>
            <person name="Facciotti M.T."/>
        </authorList>
    </citation>
    <scope>NUCLEOTIDE SEQUENCE [LARGE SCALE GENOMIC DNA]</scope>
    <source>
        <strain evidence="2 4">ATCC 33800</strain>
    </source>
</reference>
<proteinExistence type="predicted"/>
<dbReference type="EMBL" id="AOLR01000005">
    <property type="protein sequence ID" value="EMA15441.1"/>
    <property type="molecule type" value="Genomic_DNA"/>
</dbReference>
<gene>
    <name evidence="2" type="ORF">C436_02871</name>
    <name evidence="3" type="ORF">KDQ40_01410</name>
</gene>
<dbReference type="PATRIC" id="fig|662476.7.peg.570"/>
<organism evidence="2 4">
    <name type="scientific">Haloarcula marismortui ATCC 33800</name>
    <dbReference type="NCBI Taxonomy" id="662476"/>
    <lineage>
        <taxon>Archaea</taxon>
        <taxon>Methanobacteriati</taxon>
        <taxon>Methanobacteriota</taxon>
        <taxon>Stenosarchaea group</taxon>
        <taxon>Halobacteria</taxon>
        <taxon>Halobacteriales</taxon>
        <taxon>Haloarculaceae</taxon>
        <taxon>Haloarcula</taxon>
    </lineage>
</organism>
<dbReference type="Proteomes" id="UP000682967">
    <property type="component" value="Chromosome"/>
</dbReference>
<evidence type="ECO:0000313" key="3">
    <source>
        <dbReference type="EMBL" id="QUJ72439.1"/>
    </source>
</evidence>
<evidence type="ECO:0000313" key="2">
    <source>
        <dbReference type="EMBL" id="EMA15441.1"/>
    </source>
</evidence>
<evidence type="ECO:0000256" key="1">
    <source>
        <dbReference type="SAM" id="MobiDB-lite"/>
    </source>
</evidence>
<name>M0K2K7_9EURY</name>
<sequence>MELELTEVPTETQDELEAFPNVTGTGIGPKQRAGEMDEEAESVIVFVERKVAEADLDDNEVIPEEIEIDGKTYKTDVQESGEIKALELELTAPEAPMELEGRDRAEIKEIPASLSRTRRWRPAPAGVSVGHPDITAGTLGTQPLRTQDEKLVFLTNSHVAADSGRANRGDMVLQPGPYDGGTAPDDEIGSLLGFNVIDADTSSPFPKNRTDSAIVEVTPDHLQTDIWELHEDLRGFTDAEVGAIHTKSGRTTGVTQAKCTARHANFNVRYSHGVAKMVDCDVFNAMAKGGDSGSLIGMEREDGLHGTSLLFAGSSSLTLGIPMANVQEEHGQLTPVTSQDLVDADDMRITGTAFRVSLNPSQSINRWSGPWADRYSVDFVGQPVNNGDWVSTSVESTYRTSSGVYYQIQVENQWSSRSVDCDVKYSVTR</sequence>
<dbReference type="InterPro" id="IPR009003">
    <property type="entry name" value="Peptidase_S1_PA"/>
</dbReference>
<dbReference type="GeneID" id="64821572"/>
<evidence type="ECO:0008006" key="5">
    <source>
        <dbReference type="Google" id="ProtNLM"/>
    </source>
</evidence>
<dbReference type="InterPro" id="IPR043504">
    <property type="entry name" value="Peptidase_S1_PA_chymotrypsin"/>
</dbReference>
<protein>
    <recommendedName>
        <fullName evidence="5">Serine protease</fullName>
    </recommendedName>
</protein>
<dbReference type="RefSeq" id="WP_004958038.1">
    <property type="nucleotide sequence ID" value="NZ_AOLR01000005.1"/>
</dbReference>
<feature type="region of interest" description="Disordered" evidence="1">
    <location>
        <begin position="118"/>
        <end position="140"/>
    </location>
</feature>
<keyword evidence="4" id="KW-1185">Reference proteome</keyword>
<evidence type="ECO:0000313" key="4">
    <source>
        <dbReference type="Proteomes" id="UP000011659"/>
    </source>
</evidence>
<dbReference type="OrthoDB" id="350653at2157"/>
<dbReference type="Proteomes" id="UP000011659">
    <property type="component" value="Unassembled WGS sequence"/>
</dbReference>
<dbReference type="EMBL" id="CP073366">
    <property type="protein sequence ID" value="QUJ72439.1"/>
    <property type="molecule type" value="Genomic_DNA"/>
</dbReference>
<reference evidence="3" key="2">
    <citation type="submission" date="2021-04" db="EMBL/GenBank/DDBJ databases">
        <title>Complete Genome sequence and Methylome Analysis of the Haloarchaeon Haloarcula sinaiiensis.</title>
        <authorList>
            <person name="Fomenkov A."/>
            <person name="DasSarma P."/>
            <person name="DasSarma S."/>
            <person name="Roberts R.J."/>
        </authorList>
    </citation>
    <scope>NUCLEOTIDE SEQUENCE</scope>
    <source>
        <strain evidence="3">ATCC 33800</strain>
    </source>
</reference>